<dbReference type="SUPFAM" id="SSF48619">
    <property type="entry name" value="Phospholipase A2, PLA2"/>
    <property type="match status" value="1"/>
</dbReference>
<evidence type="ECO:0000313" key="2">
    <source>
        <dbReference type="Ensembl" id="ENSEBUP00000012703.1"/>
    </source>
</evidence>
<feature type="signal peptide" evidence="1">
    <location>
        <begin position="1"/>
        <end position="18"/>
    </location>
</feature>
<dbReference type="PANTHER" id="PTHR12824">
    <property type="entry name" value="GROUP XII SECRETORY PHOSPHOLIPASE A2 FAMILY MEMBER"/>
    <property type="match status" value="1"/>
</dbReference>
<dbReference type="GO" id="GO:0016042">
    <property type="term" value="P:lipid catabolic process"/>
    <property type="evidence" value="ECO:0007669"/>
    <property type="project" value="InterPro"/>
</dbReference>
<sequence length="167" mass="18560">MKVLGIVCWLLIPTLCLSDDEKSGWGLPDVRRGIETVDGYLESVVEFFGGYNGECQYRCRYGIAPVPRPDYKPSLPNGCASSLVGMHMLEGYDMGIPAMTKCCNQLDMCYDSCGSSKNVCDARFRICLSSICTDLRKTLGFISKIDGESNKHPPLMMSLTYFHLILC</sequence>
<dbReference type="GO" id="GO:0042632">
    <property type="term" value="P:cholesterol homeostasis"/>
    <property type="evidence" value="ECO:0007669"/>
    <property type="project" value="TreeGrafter"/>
</dbReference>
<dbReference type="PANTHER" id="PTHR12824:SF2">
    <property type="entry name" value="GROUP XIIB SECRETORY PHOSPHOLIPASE A2-LIKE PROTEIN"/>
    <property type="match status" value="1"/>
</dbReference>
<evidence type="ECO:0000256" key="1">
    <source>
        <dbReference type="SAM" id="SignalP"/>
    </source>
</evidence>
<dbReference type="Ensembl" id="ENSEBUT00000013279.1">
    <property type="protein sequence ID" value="ENSEBUP00000012703.1"/>
    <property type="gene ID" value="ENSEBUG00000008076.1"/>
</dbReference>
<dbReference type="InterPro" id="IPR010711">
    <property type="entry name" value="PLA2G12"/>
</dbReference>
<dbReference type="AlphaFoldDB" id="A0A8C4QB45"/>
<organism evidence="2 3">
    <name type="scientific">Eptatretus burgeri</name>
    <name type="common">Inshore hagfish</name>
    <dbReference type="NCBI Taxonomy" id="7764"/>
    <lineage>
        <taxon>Eukaryota</taxon>
        <taxon>Metazoa</taxon>
        <taxon>Chordata</taxon>
        <taxon>Craniata</taxon>
        <taxon>Vertebrata</taxon>
        <taxon>Cyclostomata</taxon>
        <taxon>Myxini</taxon>
        <taxon>Myxiniformes</taxon>
        <taxon>Myxinidae</taxon>
        <taxon>Eptatretinae</taxon>
        <taxon>Eptatretus</taxon>
    </lineage>
</organism>
<proteinExistence type="predicted"/>
<protein>
    <submittedName>
        <fullName evidence="2">Phospholipase A2, group XIIB</fullName>
    </submittedName>
</protein>
<accession>A0A8C4QB45</accession>
<dbReference type="GO" id="GO:0070328">
    <property type="term" value="P:triglyceride homeostasis"/>
    <property type="evidence" value="ECO:0007669"/>
    <property type="project" value="TreeGrafter"/>
</dbReference>
<feature type="chain" id="PRO_5034100721" evidence="1">
    <location>
        <begin position="19"/>
        <end position="167"/>
    </location>
</feature>
<keyword evidence="3" id="KW-1185">Reference proteome</keyword>
<evidence type="ECO:0000313" key="3">
    <source>
        <dbReference type="Proteomes" id="UP000694388"/>
    </source>
</evidence>
<reference evidence="2" key="1">
    <citation type="submission" date="2025-08" db="UniProtKB">
        <authorList>
            <consortium name="Ensembl"/>
        </authorList>
    </citation>
    <scope>IDENTIFICATION</scope>
</reference>
<dbReference type="InterPro" id="IPR036444">
    <property type="entry name" value="PLipase_A2_dom_sf"/>
</dbReference>
<reference evidence="2" key="2">
    <citation type="submission" date="2025-09" db="UniProtKB">
        <authorList>
            <consortium name="Ensembl"/>
        </authorList>
    </citation>
    <scope>IDENTIFICATION</scope>
</reference>
<dbReference type="GO" id="GO:0050482">
    <property type="term" value="P:arachidonate secretion"/>
    <property type="evidence" value="ECO:0007669"/>
    <property type="project" value="InterPro"/>
</dbReference>
<dbReference type="GeneTree" id="ENSGT00390000008798"/>
<dbReference type="OMA" id="RASCICE"/>
<keyword evidence="1" id="KW-0732">Signal</keyword>
<dbReference type="GO" id="GO:0006644">
    <property type="term" value="P:phospholipid metabolic process"/>
    <property type="evidence" value="ECO:0007669"/>
    <property type="project" value="InterPro"/>
</dbReference>
<dbReference type="GO" id="GO:0005576">
    <property type="term" value="C:extracellular region"/>
    <property type="evidence" value="ECO:0007669"/>
    <property type="project" value="InterPro"/>
</dbReference>
<dbReference type="GO" id="GO:0004623">
    <property type="term" value="F:phospholipase A2 activity"/>
    <property type="evidence" value="ECO:0007669"/>
    <property type="project" value="InterPro"/>
</dbReference>
<dbReference type="Proteomes" id="UP000694388">
    <property type="component" value="Unplaced"/>
</dbReference>
<dbReference type="GO" id="GO:0005509">
    <property type="term" value="F:calcium ion binding"/>
    <property type="evidence" value="ECO:0007669"/>
    <property type="project" value="InterPro"/>
</dbReference>
<name>A0A8C4QB45_EPTBU</name>
<dbReference type="Pfam" id="PF06951">
    <property type="entry name" value="PLA2G12"/>
    <property type="match status" value="1"/>
</dbReference>